<keyword evidence="16" id="KW-1185">Reference proteome</keyword>
<evidence type="ECO:0000313" key="16">
    <source>
        <dbReference type="Proteomes" id="UP000659496"/>
    </source>
</evidence>
<reference evidence="15 16" key="1">
    <citation type="submission" date="2020-08" db="EMBL/GenBank/DDBJ databases">
        <title>A Genomic Blueprint of the Chicken Gut Microbiome.</title>
        <authorList>
            <person name="Gilroy R."/>
            <person name="Ravi A."/>
            <person name="Getino M."/>
            <person name="Pursley I."/>
            <person name="Horton D.L."/>
            <person name="Alikhan N.-F."/>
            <person name="Baker D."/>
            <person name="Gharbi K."/>
            <person name="Hall N."/>
            <person name="Watson M."/>
            <person name="Adriaenssens E.M."/>
            <person name="Foster-Nyarko E."/>
            <person name="Jarju S."/>
            <person name="Secka A."/>
            <person name="Antonio M."/>
            <person name="Oren A."/>
            <person name="Chaudhuri R."/>
            <person name="La Ragione R.M."/>
            <person name="Hildebrand F."/>
            <person name="Pallen M.J."/>
        </authorList>
    </citation>
    <scope>NUCLEOTIDE SEQUENCE [LARGE SCALE GENOMIC DNA]</scope>
    <source>
        <strain evidence="15 16">Sa3CUA8</strain>
    </source>
</reference>
<comment type="function">
    <text evidence="10">Involved in SarA attenuation. Affects resistance to oxacillin and teicoplanin, as well as the synthesis of virulence factors.</text>
</comment>
<dbReference type="Pfam" id="PF03816">
    <property type="entry name" value="LytR_cpsA_psr"/>
    <property type="match status" value="1"/>
</dbReference>
<evidence type="ECO:0000256" key="12">
    <source>
        <dbReference type="SAM" id="MobiDB-lite"/>
    </source>
</evidence>
<dbReference type="EMBL" id="JACSQY010000001">
    <property type="protein sequence ID" value="MBD7906732.1"/>
    <property type="molecule type" value="Genomic_DNA"/>
</dbReference>
<dbReference type="RefSeq" id="WP_191687903.1">
    <property type="nucleotide sequence ID" value="NZ_JACSQY010000001.1"/>
</dbReference>
<evidence type="ECO:0000256" key="7">
    <source>
        <dbReference type="ARBA" id="ARBA00023015"/>
    </source>
</evidence>
<feature type="domain" description="Cell envelope-related transcriptional attenuator" evidence="14">
    <location>
        <begin position="83"/>
        <end position="226"/>
    </location>
</feature>
<feature type="compositionally biased region" description="Low complexity" evidence="12">
    <location>
        <begin position="310"/>
        <end position="330"/>
    </location>
</feature>
<keyword evidence="9" id="KW-0804">Transcription</keyword>
<proteinExistence type="inferred from homology"/>
<evidence type="ECO:0000256" key="2">
    <source>
        <dbReference type="ARBA" id="ARBA00006068"/>
    </source>
</evidence>
<feature type="region of interest" description="Disordered" evidence="12">
    <location>
        <begin position="307"/>
        <end position="330"/>
    </location>
</feature>
<dbReference type="InterPro" id="IPR004474">
    <property type="entry name" value="LytR_CpsA_psr"/>
</dbReference>
<comment type="caution">
    <text evidence="15">The sequence shown here is derived from an EMBL/GenBank/DDBJ whole genome shotgun (WGS) entry which is preliminary data.</text>
</comment>
<evidence type="ECO:0000256" key="4">
    <source>
        <dbReference type="ARBA" id="ARBA00022692"/>
    </source>
</evidence>
<comment type="similarity">
    <text evidence="2">Belongs to the LytR/CpsA/Psr (LCP) family.</text>
</comment>
<evidence type="ECO:0000256" key="13">
    <source>
        <dbReference type="SAM" id="Phobius"/>
    </source>
</evidence>
<evidence type="ECO:0000256" key="8">
    <source>
        <dbReference type="ARBA" id="ARBA00023136"/>
    </source>
</evidence>
<name>A0ABR8PEZ4_9BACL</name>
<evidence type="ECO:0000256" key="9">
    <source>
        <dbReference type="ARBA" id="ARBA00023163"/>
    </source>
</evidence>
<dbReference type="PANTHER" id="PTHR33392:SF8">
    <property type="entry name" value="REGULATORY PROTEIN MSRR"/>
    <property type="match status" value="1"/>
</dbReference>
<accession>A0ABR8PEZ4</accession>
<dbReference type="NCBIfam" id="TIGR00350">
    <property type="entry name" value="lytR_cpsA_psr"/>
    <property type="match status" value="1"/>
</dbReference>
<evidence type="ECO:0000256" key="6">
    <source>
        <dbReference type="ARBA" id="ARBA00022989"/>
    </source>
</evidence>
<protein>
    <recommendedName>
        <fullName evidence="11">Regulatory protein MsrR</fullName>
    </recommendedName>
</protein>
<feature type="transmembrane region" description="Helical" evidence="13">
    <location>
        <begin position="15"/>
        <end position="34"/>
    </location>
</feature>
<keyword evidence="8 13" id="KW-0472">Membrane</keyword>
<dbReference type="Proteomes" id="UP000659496">
    <property type="component" value="Unassembled WGS sequence"/>
</dbReference>
<evidence type="ECO:0000256" key="5">
    <source>
        <dbReference type="ARBA" id="ARBA00022968"/>
    </source>
</evidence>
<comment type="subcellular location">
    <subcellularLocation>
        <location evidence="1">Cell membrane</location>
        <topology evidence="1">Single-pass type II membrane protein</topology>
    </subcellularLocation>
</comment>
<organism evidence="15 16">
    <name type="scientific">Sporosarcina gallistercoris</name>
    <dbReference type="NCBI Taxonomy" id="2762245"/>
    <lineage>
        <taxon>Bacteria</taxon>
        <taxon>Bacillati</taxon>
        <taxon>Bacillota</taxon>
        <taxon>Bacilli</taxon>
        <taxon>Bacillales</taxon>
        <taxon>Caryophanaceae</taxon>
        <taxon>Sporosarcina</taxon>
    </lineage>
</organism>
<dbReference type="Gene3D" id="3.40.630.190">
    <property type="entry name" value="LCP protein"/>
    <property type="match status" value="1"/>
</dbReference>
<gene>
    <name evidence="15" type="ORF">H9659_00125</name>
</gene>
<sequence>MNRSERRTRKKKKKIWIILLILFLLIGGASYFWFDQFKAGQSLAGEKPGNGEEDIFNAPEPQYGEINILLLGSDARPDENEGRSDSLMIGHYNQDTKELKTVSVMRDIYVDIPGHGKHKMNAAYSLGGPELVRQTIKENFGLDIHYYAEVNFDGFPKMVDVVAPDGIEVDIPYRMSHGINMTLEPGVQRLHGEELLGYVRFRHDSKSDFGRVERQQEALAKLKSEATSLHSLMSLPKLLGMADSYVKTNLDKKTMLSIGKGLLSNKDSGIESMRLPIDGSFDENQRIPGVGQVLTIDFEENSKALNDFLSSESSTSTSTDKNSETNNDTE</sequence>
<evidence type="ECO:0000259" key="14">
    <source>
        <dbReference type="Pfam" id="PF03816"/>
    </source>
</evidence>
<evidence type="ECO:0000256" key="11">
    <source>
        <dbReference type="ARBA" id="ARBA00040752"/>
    </source>
</evidence>
<evidence type="ECO:0000256" key="3">
    <source>
        <dbReference type="ARBA" id="ARBA00022475"/>
    </source>
</evidence>
<keyword evidence="5" id="KW-0735">Signal-anchor</keyword>
<keyword evidence="7" id="KW-0805">Transcription regulation</keyword>
<keyword evidence="3" id="KW-1003">Cell membrane</keyword>
<evidence type="ECO:0000313" key="15">
    <source>
        <dbReference type="EMBL" id="MBD7906732.1"/>
    </source>
</evidence>
<dbReference type="PANTHER" id="PTHR33392">
    <property type="entry name" value="POLYISOPRENYL-TEICHOIC ACID--PEPTIDOGLYCAN TEICHOIC ACID TRANSFERASE TAGU"/>
    <property type="match status" value="1"/>
</dbReference>
<dbReference type="InterPro" id="IPR050922">
    <property type="entry name" value="LytR/CpsA/Psr_CW_biosynth"/>
</dbReference>
<evidence type="ECO:0000256" key="10">
    <source>
        <dbReference type="ARBA" id="ARBA00037178"/>
    </source>
</evidence>
<evidence type="ECO:0000256" key="1">
    <source>
        <dbReference type="ARBA" id="ARBA00004401"/>
    </source>
</evidence>
<keyword evidence="6 13" id="KW-1133">Transmembrane helix</keyword>
<keyword evidence="4 13" id="KW-0812">Transmembrane</keyword>